<organism evidence="1">
    <name type="scientific">Marseillevirus LCMAC102</name>
    <dbReference type="NCBI Taxonomy" id="2506603"/>
    <lineage>
        <taxon>Viruses</taxon>
        <taxon>Varidnaviria</taxon>
        <taxon>Bamfordvirae</taxon>
        <taxon>Nucleocytoviricota</taxon>
        <taxon>Megaviricetes</taxon>
        <taxon>Pimascovirales</taxon>
        <taxon>Pimascovirales incertae sedis</taxon>
        <taxon>Marseilleviridae</taxon>
    </lineage>
</organism>
<proteinExistence type="predicted"/>
<accession>A0A481YU26</accession>
<gene>
    <name evidence="1" type="ORF">LCMAC102_03350</name>
</gene>
<reference evidence="1" key="1">
    <citation type="journal article" date="2019" name="MBio">
        <title>Virus Genomes from Deep Sea Sediments Expand the Ocean Megavirome and Support Independent Origins of Viral Gigantism.</title>
        <authorList>
            <person name="Backstrom D."/>
            <person name="Yutin N."/>
            <person name="Jorgensen S.L."/>
            <person name="Dharamshi J."/>
            <person name="Homa F."/>
            <person name="Zaremba-Niedwiedzka K."/>
            <person name="Spang A."/>
            <person name="Wolf Y.I."/>
            <person name="Koonin E.V."/>
            <person name="Ettema T.J."/>
        </authorList>
    </citation>
    <scope>NUCLEOTIDE SEQUENCE</scope>
</reference>
<protein>
    <submittedName>
        <fullName evidence="1">Uncharacterized protein</fullName>
    </submittedName>
</protein>
<name>A0A481YU26_9VIRU</name>
<evidence type="ECO:0000313" key="1">
    <source>
        <dbReference type="EMBL" id="QBK86540.1"/>
    </source>
</evidence>
<dbReference type="EMBL" id="MK500334">
    <property type="protein sequence ID" value="QBK86540.1"/>
    <property type="molecule type" value="Genomic_DNA"/>
</dbReference>
<sequence length="228" mass="26771">MSKPIIIHPSFVECQNFTLDQYWKEIFINCACNKFPRGVRYDNNTHTLYIRTLTGTKSKVEAIDLPEKPQDTYITLIQVFREKLGMYSSYDLQIKKGTLEEIQNQHRIDLNCDWKKLKPRSIKDFMILNYVLTLSQKYKLTIKETKQLLTTIRLGFQFKVLKSEDVDYTNGSIMNINGLIYDESLRVWTTTNSPSYSASPSEKVITQKFNQSIDKFLRDNKSRKLVLK</sequence>